<proteinExistence type="predicted"/>
<evidence type="ECO:0000313" key="1">
    <source>
        <dbReference type="EMBL" id="RZU98544.1"/>
    </source>
</evidence>
<dbReference type="Proteomes" id="UP000292298">
    <property type="component" value="Unassembled WGS sequence"/>
</dbReference>
<keyword evidence="2" id="KW-1185">Reference proteome</keyword>
<dbReference type="AlphaFoldDB" id="A0A4Q8CZW6"/>
<dbReference type="EMBL" id="SHLI01000001">
    <property type="protein sequence ID" value="RZU98544.1"/>
    <property type="molecule type" value="Genomic_DNA"/>
</dbReference>
<gene>
    <name evidence="1" type="ORF">EV698_0792</name>
</gene>
<accession>A0A4Q8CZW6</accession>
<name>A0A4Q8CZW6_9GAMM</name>
<reference evidence="1 2" key="1">
    <citation type="submission" date="2019-02" db="EMBL/GenBank/DDBJ databases">
        <title>Genomic Encyclopedia of Type Strains, Phase IV (KMG-IV): sequencing the most valuable type-strain genomes for metagenomic binning, comparative biology and taxonomic classification.</title>
        <authorList>
            <person name="Goeker M."/>
        </authorList>
    </citation>
    <scope>NUCLEOTIDE SEQUENCE [LARGE SCALE GENOMIC DNA]</scope>
    <source>
        <strain evidence="1 2">DSM 21056</strain>
    </source>
</reference>
<dbReference type="InterPro" id="IPR053860">
    <property type="entry name" value="DUF6932"/>
</dbReference>
<organism evidence="1 2">
    <name type="scientific">Spiribacter vilamensis</name>
    <dbReference type="NCBI Taxonomy" id="531306"/>
    <lineage>
        <taxon>Bacteria</taxon>
        <taxon>Pseudomonadati</taxon>
        <taxon>Pseudomonadota</taxon>
        <taxon>Gammaproteobacteria</taxon>
        <taxon>Chromatiales</taxon>
        <taxon>Ectothiorhodospiraceae</taxon>
        <taxon>Spiribacter</taxon>
    </lineage>
</organism>
<protein>
    <submittedName>
        <fullName evidence="1">Uncharacterized protein</fullName>
    </submittedName>
</protein>
<sequence>MIPNFNHSGVLPPFLPEIGPTDAAAMAPFRVSITDLVSGFAGSPERDAIMRGLLDYRAELVRSGIQSGFQWIAGSFVEDCESNRNRSPADVDIVTFARRPPGRKQYSDWAAFCRENSDLFKRSVIKANYSCDAFFIDLEIPAEMVVSYSRFWFGLFSHQRETYLWKGILQVPLVGDDSQARELVTGGSADAP</sequence>
<dbReference type="Pfam" id="PF22014">
    <property type="entry name" value="DUF6932"/>
    <property type="match status" value="1"/>
</dbReference>
<evidence type="ECO:0000313" key="2">
    <source>
        <dbReference type="Proteomes" id="UP000292298"/>
    </source>
</evidence>
<dbReference type="RefSeq" id="WP_130502839.1">
    <property type="nucleotide sequence ID" value="NZ_SHLI01000001.1"/>
</dbReference>
<dbReference type="OrthoDB" id="7842083at2"/>
<comment type="caution">
    <text evidence="1">The sequence shown here is derived from an EMBL/GenBank/DDBJ whole genome shotgun (WGS) entry which is preliminary data.</text>
</comment>